<dbReference type="EMBL" id="FUEG01000005">
    <property type="protein sequence ID" value="SJL04276.1"/>
    <property type="molecule type" value="Genomic_DNA"/>
</dbReference>
<organism evidence="1 2">
    <name type="scientific">Armillaria ostoyae</name>
    <name type="common">Armillaria root rot fungus</name>
    <dbReference type="NCBI Taxonomy" id="47428"/>
    <lineage>
        <taxon>Eukaryota</taxon>
        <taxon>Fungi</taxon>
        <taxon>Dikarya</taxon>
        <taxon>Basidiomycota</taxon>
        <taxon>Agaricomycotina</taxon>
        <taxon>Agaricomycetes</taxon>
        <taxon>Agaricomycetidae</taxon>
        <taxon>Agaricales</taxon>
        <taxon>Marasmiineae</taxon>
        <taxon>Physalacriaceae</taxon>
        <taxon>Armillaria</taxon>
    </lineage>
</organism>
<dbReference type="OrthoDB" id="19448at2759"/>
<protein>
    <recommendedName>
        <fullName evidence="3">Peptidase S8/S53 domain-containing protein</fullName>
    </recommendedName>
</protein>
<dbReference type="GO" id="GO:0006508">
    <property type="term" value="P:proteolysis"/>
    <property type="evidence" value="ECO:0007669"/>
    <property type="project" value="InterPro"/>
</dbReference>
<dbReference type="STRING" id="47428.A0A284R6C4"/>
<evidence type="ECO:0000313" key="2">
    <source>
        <dbReference type="Proteomes" id="UP000219338"/>
    </source>
</evidence>
<dbReference type="AlphaFoldDB" id="A0A284R6C4"/>
<evidence type="ECO:0008006" key="3">
    <source>
        <dbReference type="Google" id="ProtNLM"/>
    </source>
</evidence>
<dbReference type="Gene3D" id="3.40.50.200">
    <property type="entry name" value="Peptidase S8/S53 domain"/>
    <property type="match status" value="1"/>
</dbReference>
<proteinExistence type="predicted"/>
<dbReference type="SUPFAM" id="SSF52743">
    <property type="entry name" value="Subtilisin-like"/>
    <property type="match status" value="1"/>
</dbReference>
<gene>
    <name evidence="1" type="ORF">ARMOST_07637</name>
</gene>
<name>A0A284R6C4_ARMOS</name>
<evidence type="ECO:0000313" key="1">
    <source>
        <dbReference type="EMBL" id="SJL04276.1"/>
    </source>
</evidence>
<dbReference type="InterPro" id="IPR036852">
    <property type="entry name" value="Peptidase_S8/S53_dom_sf"/>
</dbReference>
<sequence length="369" mass="40077">MAHRSIATGVLNDNDLNSIQANPGEISSVSYHIPMLNRVCGTVGGTQYSVAKSVHLIAVKVLDDYGSGYISNIFAGLEWVIDAPPVNHPLFLFPWWLRFLYITVINAGIHVVVAAGTDECVRHQSRSIADARAAFSYYGQGHSVVNIFALGQYIKSSWIGGTTVHHAAISALIKSLGISGAMIDISSGTVNLLANNILSITGSFTRGISFKGHQGIGYQTCGVPLIIYGLLNHGNDDGRYNEYHSLCGYELVKGSAMVTSGQGCEEGERSLDIGSTHGYKIRRHVFSKFKHPPEYECKAKDLTSTPREPIPWPSPFASFNPIQHGRAVYDEDDTAQLDGLSDSWSNCGWQQHASTESRFKIEGSGRVAS</sequence>
<keyword evidence="2" id="KW-1185">Reference proteome</keyword>
<dbReference type="Proteomes" id="UP000219338">
    <property type="component" value="Unassembled WGS sequence"/>
</dbReference>
<reference evidence="2" key="1">
    <citation type="journal article" date="2017" name="Nat. Ecol. Evol.">
        <title>Genome expansion and lineage-specific genetic innovations in the forest pathogenic fungi Armillaria.</title>
        <authorList>
            <person name="Sipos G."/>
            <person name="Prasanna A.N."/>
            <person name="Walter M.C."/>
            <person name="O'Connor E."/>
            <person name="Balint B."/>
            <person name="Krizsan K."/>
            <person name="Kiss B."/>
            <person name="Hess J."/>
            <person name="Varga T."/>
            <person name="Slot J."/>
            <person name="Riley R."/>
            <person name="Boka B."/>
            <person name="Rigling D."/>
            <person name="Barry K."/>
            <person name="Lee J."/>
            <person name="Mihaltcheva S."/>
            <person name="LaButti K."/>
            <person name="Lipzen A."/>
            <person name="Waldron R."/>
            <person name="Moloney N.M."/>
            <person name="Sperisen C."/>
            <person name="Kredics L."/>
            <person name="Vagvoelgyi C."/>
            <person name="Patrignani A."/>
            <person name="Fitzpatrick D."/>
            <person name="Nagy I."/>
            <person name="Doyle S."/>
            <person name="Anderson J.B."/>
            <person name="Grigoriev I.V."/>
            <person name="Gueldener U."/>
            <person name="Muensterkoetter M."/>
            <person name="Nagy L.G."/>
        </authorList>
    </citation>
    <scope>NUCLEOTIDE SEQUENCE [LARGE SCALE GENOMIC DNA]</scope>
    <source>
        <strain evidence="2">C18/9</strain>
    </source>
</reference>
<accession>A0A284R6C4</accession>
<dbReference type="GO" id="GO:0004252">
    <property type="term" value="F:serine-type endopeptidase activity"/>
    <property type="evidence" value="ECO:0007669"/>
    <property type="project" value="InterPro"/>
</dbReference>